<accession>A0A7T8G5K9</accession>
<evidence type="ECO:0000256" key="5">
    <source>
        <dbReference type="ARBA" id="ARBA00023274"/>
    </source>
</evidence>
<evidence type="ECO:0000256" key="8">
    <source>
        <dbReference type="SAM" id="MobiDB-lite"/>
    </source>
</evidence>
<proteinExistence type="inferred from homology"/>
<organism evidence="9">
    <name type="scientific">Scytosiphon lomentaria</name>
    <name type="common">Beanweed</name>
    <name type="synonym">Chorda lomentaria</name>
    <dbReference type="NCBI Taxonomy" id="27967"/>
    <lineage>
        <taxon>Eukaryota</taxon>
        <taxon>Sar</taxon>
        <taxon>Stramenopiles</taxon>
        <taxon>Ochrophyta</taxon>
        <taxon>PX clade</taxon>
        <taxon>Phaeophyceae</taxon>
        <taxon>Ectocarpales</taxon>
        <taxon>Scytosiphonaceae</taxon>
        <taxon>Scytosiphon</taxon>
    </lineage>
</organism>
<dbReference type="NCBIfam" id="TIGR03953">
    <property type="entry name" value="rplD_bact"/>
    <property type="match status" value="1"/>
</dbReference>
<dbReference type="GO" id="GO:0005840">
    <property type="term" value="C:ribosome"/>
    <property type="evidence" value="ECO:0007669"/>
    <property type="project" value="UniProtKB-KW"/>
</dbReference>
<comment type="subcellular location">
    <subcellularLocation>
        <location evidence="7">Plastid</location>
        <location evidence="7">Chloroplast</location>
    </subcellularLocation>
</comment>
<dbReference type="InterPro" id="IPR002136">
    <property type="entry name" value="Ribosomal_uL4"/>
</dbReference>
<dbReference type="GO" id="GO:0003735">
    <property type="term" value="F:structural constituent of ribosome"/>
    <property type="evidence" value="ECO:0007669"/>
    <property type="project" value="InterPro"/>
</dbReference>
<keyword evidence="9" id="KW-0150">Chloroplast</keyword>
<comment type="similarity">
    <text evidence="1 7">Belongs to the universal ribosomal protein uL4 family.</text>
</comment>
<dbReference type="GeneID" id="67145522"/>
<protein>
    <recommendedName>
        <fullName evidence="6 7">Large ribosomal subunit protein uL4c</fullName>
    </recommendedName>
</protein>
<dbReference type="PANTHER" id="PTHR10746">
    <property type="entry name" value="50S RIBOSOMAL PROTEIN L4"/>
    <property type="match status" value="1"/>
</dbReference>
<evidence type="ECO:0000256" key="6">
    <source>
        <dbReference type="ARBA" id="ARBA00035208"/>
    </source>
</evidence>
<keyword evidence="9" id="KW-0934">Plastid</keyword>
<dbReference type="GO" id="GO:1990904">
    <property type="term" value="C:ribonucleoprotein complex"/>
    <property type="evidence" value="ECO:0007669"/>
    <property type="project" value="UniProtKB-KW"/>
</dbReference>
<gene>
    <name evidence="7 9" type="primary">rpl4</name>
</gene>
<keyword evidence="4 7" id="KW-0689">Ribosomal protein</keyword>
<dbReference type="Gene3D" id="3.40.1370.10">
    <property type="match status" value="1"/>
</dbReference>
<evidence type="ECO:0000256" key="1">
    <source>
        <dbReference type="ARBA" id="ARBA00010528"/>
    </source>
</evidence>
<comment type="function">
    <text evidence="7">Probably binds the 23S rRNA.</text>
</comment>
<feature type="region of interest" description="Disordered" evidence="8">
    <location>
        <begin position="106"/>
        <end position="126"/>
    </location>
</feature>
<keyword evidence="5 7" id="KW-0687">Ribonucleoprotein</keyword>
<dbReference type="GO" id="GO:0009507">
    <property type="term" value="C:chloroplast"/>
    <property type="evidence" value="ECO:0007669"/>
    <property type="project" value="UniProtKB-SubCell"/>
</dbReference>
<dbReference type="PANTHER" id="PTHR10746:SF17">
    <property type="entry name" value="LARGE RIBOSOMAL SUBUNIT PROTEIN UL4C"/>
    <property type="match status" value="1"/>
</dbReference>
<keyword evidence="3 7" id="KW-0694">RNA-binding</keyword>
<keyword evidence="2 7" id="KW-0699">rRNA-binding</keyword>
<dbReference type="AlphaFoldDB" id="A0A7T8G5K9"/>
<dbReference type="SUPFAM" id="SSF52166">
    <property type="entry name" value="Ribosomal protein L4"/>
    <property type="match status" value="1"/>
</dbReference>
<evidence type="ECO:0000256" key="3">
    <source>
        <dbReference type="ARBA" id="ARBA00022884"/>
    </source>
</evidence>
<dbReference type="HAMAP" id="MF_01328_B">
    <property type="entry name" value="Ribosomal_uL4_B"/>
    <property type="match status" value="1"/>
</dbReference>
<dbReference type="GO" id="GO:0006412">
    <property type="term" value="P:translation"/>
    <property type="evidence" value="ECO:0007669"/>
    <property type="project" value="UniProtKB-UniRule"/>
</dbReference>
<dbReference type="InterPro" id="IPR023574">
    <property type="entry name" value="Ribosomal_uL4_dom_sf"/>
</dbReference>
<evidence type="ECO:0000256" key="2">
    <source>
        <dbReference type="ARBA" id="ARBA00022730"/>
    </source>
</evidence>
<evidence type="ECO:0000256" key="4">
    <source>
        <dbReference type="ARBA" id="ARBA00022980"/>
    </source>
</evidence>
<evidence type="ECO:0000313" key="9">
    <source>
        <dbReference type="EMBL" id="QQP22263.1"/>
    </source>
</evidence>
<sequence>MYRLNFFTKYFYFALNYLIKRGLFMITFLDFYKRLTEKSNSRKDKVLTFPIKPLVGGDNKETATLTLQVKEKQETENYIIYRAYIAQRINERQGTVSTLTRAEVKGGGRKPWRQKGTGRARAGSNRSPLWKGGGVSFGPKPKLYTNKLNRKEWQLAVRSLIMLKEPIINVIDHDFNSMDIKTKAFINLFKTCNINFSQNITFIVPRIEESLFKATRNIKTVKLMRADTLNLITILRSDHLLISKDSLKIIEETYNG</sequence>
<name>A0A7T8G5K9_SCYLO</name>
<dbReference type="GO" id="GO:0019843">
    <property type="term" value="F:rRNA binding"/>
    <property type="evidence" value="ECO:0007669"/>
    <property type="project" value="UniProtKB-UniRule"/>
</dbReference>
<reference evidence="9" key="1">
    <citation type="journal article" date="2019" name="Mitochondrial DNA Part B Resour">
        <title>The complete plastid genome of the brown alga Scytosiphon lomentaria (scytosiphonaceae, phaeophyceae).</title>
        <authorList>
            <person name="Xu K."/>
            <person name="Zhou B."/>
            <person name="Sun Y."/>
            <person name="Zang Y."/>
        </authorList>
    </citation>
    <scope>NUCLEOTIDE SEQUENCE</scope>
</reference>
<geneLocation type="chloroplast" evidence="9"/>
<comment type="subunit">
    <text evidence="7">Part of the 50S ribosomal subunit.</text>
</comment>
<dbReference type="EMBL" id="MK798154">
    <property type="protein sequence ID" value="QQP22263.1"/>
    <property type="molecule type" value="Genomic_DNA"/>
</dbReference>
<dbReference type="InterPro" id="IPR013005">
    <property type="entry name" value="Ribosomal_uL4-like"/>
</dbReference>
<feature type="compositionally biased region" description="Basic residues" evidence="8">
    <location>
        <begin position="107"/>
        <end position="118"/>
    </location>
</feature>
<dbReference type="Pfam" id="PF00573">
    <property type="entry name" value="Ribosomal_L4"/>
    <property type="match status" value="1"/>
</dbReference>
<evidence type="ECO:0000256" key="7">
    <source>
        <dbReference type="HAMAP-Rule" id="MF_01328"/>
    </source>
</evidence>
<dbReference type="RefSeq" id="YP_010147426.1">
    <property type="nucleotide sequence ID" value="NC_057081.1"/>
</dbReference>